<protein>
    <submittedName>
        <fullName evidence="1">Uncharacterized protein</fullName>
    </submittedName>
</protein>
<organism evidence="1 2">
    <name type="scientific">Clytia hemisphaerica</name>
    <dbReference type="NCBI Taxonomy" id="252671"/>
    <lineage>
        <taxon>Eukaryota</taxon>
        <taxon>Metazoa</taxon>
        <taxon>Cnidaria</taxon>
        <taxon>Hydrozoa</taxon>
        <taxon>Hydroidolina</taxon>
        <taxon>Leptothecata</taxon>
        <taxon>Obeliida</taxon>
        <taxon>Clytiidae</taxon>
        <taxon>Clytia</taxon>
    </lineage>
</organism>
<keyword evidence="2" id="KW-1185">Reference proteome</keyword>
<evidence type="ECO:0000313" key="2">
    <source>
        <dbReference type="Proteomes" id="UP000594262"/>
    </source>
</evidence>
<name>A0A7M5UZP9_9CNID</name>
<accession>A0A7M5UZP9</accession>
<evidence type="ECO:0000313" key="1">
    <source>
        <dbReference type="EnsemblMetazoa" id="CLYHEMP000934.1"/>
    </source>
</evidence>
<proteinExistence type="predicted"/>
<dbReference type="Proteomes" id="UP000594262">
    <property type="component" value="Unplaced"/>
</dbReference>
<sequence length="113" mass="13031">MAICADRKKTISFFFSEVEIIYRPSMSDNTSCNTVITCSNSECEMTTNNAMSFASNERTNERTNERQVDKNFQVKPEKTLQCSAFPWFLFASGESSKKFRFYNIVNQFSANIK</sequence>
<dbReference type="EnsemblMetazoa" id="CLYHEMT000934.1">
    <property type="protein sequence ID" value="CLYHEMP000934.1"/>
    <property type="gene ID" value="CLYHEMG000934"/>
</dbReference>
<reference evidence="1" key="1">
    <citation type="submission" date="2021-01" db="UniProtKB">
        <authorList>
            <consortium name="EnsemblMetazoa"/>
        </authorList>
    </citation>
    <scope>IDENTIFICATION</scope>
</reference>
<dbReference type="AlphaFoldDB" id="A0A7M5UZP9"/>